<gene>
    <name evidence="5" type="ORF">Val02_30820</name>
</gene>
<organism evidence="5 6">
    <name type="scientific">Virgisporangium aliadipatigenens</name>
    <dbReference type="NCBI Taxonomy" id="741659"/>
    <lineage>
        <taxon>Bacteria</taxon>
        <taxon>Bacillati</taxon>
        <taxon>Actinomycetota</taxon>
        <taxon>Actinomycetes</taxon>
        <taxon>Micromonosporales</taxon>
        <taxon>Micromonosporaceae</taxon>
        <taxon>Virgisporangium</taxon>
    </lineage>
</organism>
<evidence type="ECO:0000256" key="1">
    <source>
        <dbReference type="ARBA" id="ARBA00004255"/>
    </source>
</evidence>
<dbReference type="GO" id="GO:0070273">
    <property type="term" value="F:phosphatidylinositol-4-phosphate binding"/>
    <property type="evidence" value="ECO:0007669"/>
    <property type="project" value="InterPro"/>
</dbReference>
<dbReference type="AlphaFoldDB" id="A0A8J4DQN8"/>
<keyword evidence="4" id="KW-0472">Membrane</keyword>
<dbReference type="RefSeq" id="WP_203899719.1">
    <property type="nucleotide sequence ID" value="NZ_BOPF01000009.1"/>
</dbReference>
<dbReference type="Pfam" id="PF05719">
    <property type="entry name" value="GPP34"/>
    <property type="match status" value="1"/>
</dbReference>
<accession>A0A8J4DQN8</accession>
<dbReference type="Gene3D" id="1.10.3630.10">
    <property type="entry name" value="yeast vps74-n-term truncation variant domain like"/>
    <property type="match status" value="1"/>
</dbReference>
<evidence type="ECO:0000256" key="4">
    <source>
        <dbReference type="ARBA" id="ARBA00023136"/>
    </source>
</evidence>
<name>A0A8J4DQN8_9ACTN</name>
<evidence type="ECO:0000313" key="5">
    <source>
        <dbReference type="EMBL" id="GIJ46196.1"/>
    </source>
</evidence>
<proteinExistence type="predicted"/>
<dbReference type="GO" id="GO:0005737">
    <property type="term" value="C:cytoplasm"/>
    <property type="evidence" value="ECO:0007669"/>
    <property type="project" value="UniProtKB-ARBA"/>
</dbReference>
<comment type="caution">
    <text evidence="5">The sequence shown here is derived from an EMBL/GenBank/DDBJ whole genome shotgun (WGS) entry which is preliminary data.</text>
</comment>
<keyword evidence="3" id="KW-0446">Lipid-binding</keyword>
<evidence type="ECO:0000313" key="6">
    <source>
        <dbReference type="Proteomes" id="UP000619260"/>
    </source>
</evidence>
<evidence type="ECO:0000256" key="2">
    <source>
        <dbReference type="ARBA" id="ARBA00023034"/>
    </source>
</evidence>
<reference evidence="5" key="1">
    <citation type="submission" date="2021-01" db="EMBL/GenBank/DDBJ databases">
        <title>Whole genome shotgun sequence of Virgisporangium aliadipatigenens NBRC 105644.</title>
        <authorList>
            <person name="Komaki H."/>
            <person name="Tamura T."/>
        </authorList>
    </citation>
    <scope>NUCLEOTIDE SEQUENCE</scope>
    <source>
        <strain evidence="5">NBRC 105644</strain>
    </source>
</reference>
<dbReference type="EMBL" id="BOPF01000009">
    <property type="protein sequence ID" value="GIJ46196.1"/>
    <property type="molecule type" value="Genomic_DNA"/>
</dbReference>
<evidence type="ECO:0008006" key="7">
    <source>
        <dbReference type="Google" id="ProtNLM"/>
    </source>
</evidence>
<sequence>MNRPLPQRMYLLGCAVDGDRPVIAAARFRGELMRAAALAELSLRGLVTYRRGKAAGVPGTSVDDPFLASVLRYAPADRPRRWVSLISHDAHTAEAFVRGQLAEAGAVSVDPRNPLQGAEVLVRDREAVRGLRNEVRDAVIGGRDVAELPVDRLLTAVLAAEAEVDTVLTLSERWTHRKRLKSLAAHVEPVAPGLTIALRTANATARSYNGGWS</sequence>
<keyword evidence="6" id="KW-1185">Reference proteome</keyword>
<evidence type="ECO:0000256" key="3">
    <source>
        <dbReference type="ARBA" id="ARBA00023121"/>
    </source>
</evidence>
<dbReference type="InterPro" id="IPR008628">
    <property type="entry name" value="GPP34-like"/>
</dbReference>
<keyword evidence="2" id="KW-0333">Golgi apparatus</keyword>
<dbReference type="Proteomes" id="UP000619260">
    <property type="component" value="Unassembled WGS sequence"/>
</dbReference>
<protein>
    <recommendedName>
        <fullName evidence="7">GPP34 family phosphoprotein</fullName>
    </recommendedName>
</protein>
<comment type="subcellular location">
    <subcellularLocation>
        <location evidence="1">Golgi apparatus membrane</location>
        <topology evidence="1">Peripheral membrane protein</topology>
        <orientation evidence="1">Cytoplasmic side</orientation>
    </subcellularLocation>
</comment>
<dbReference type="InterPro" id="IPR038261">
    <property type="entry name" value="GPP34-like_sf"/>
</dbReference>
<dbReference type="GO" id="GO:0012505">
    <property type="term" value="C:endomembrane system"/>
    <property type="evidence" value="ECO:0007669"/>
    <property type="project" value="UniProtKB-ARBA"/>
</dbReference>